<protein>
    <submittedName>
        <fullName evidence="1">Uncharacterized protein</fullName>
    </submittedName>
</protein>
<reference evidence="1 2" key="2">
    <citation type="submission" date="2013-02" db="EMBL/GenBank/DDBJ databases">
        <title>The Genome Sequence of Plasmodium falciparum Vietnam Oak-Knoll (FVO).</title>
        <authorList>
            <consortium name="The Broad Institute Genome Sequencing Platform"/>
            <consortium name="The Broad Institute Genome Sequencing Center for Infectious Disease"/>
            <person name="Neafsey D."/>
            <person name="Cheeseman I."/>
            <person name="Volkman S."/>
            <person name="Adams J."/>
            <person name="Walker B."/>
            <person name="Young S.K."/>
            <person name="Zeng Q."/>
            <person name="Gargeya S."/>
            <person name="Fitzgerald M."/>
            <person name="Haas B."/>
            <person name="Abouelleil A."/>
            <person name="Alvarado L."/>
            <person name="Arachchi H.M."/>
            <person name="Berlin A.M."/>
            <person name="Chapman S.B."/>
            <person name="Dewar J."/>
            <person name="Goldberg J."/>
            <person name="Griggs A."/>
            <person name="Gujja S."/>
            <person name="Hansen M."/>
            <person name="Howarth C."/>
            <person name="Imamovic A."/>
            <person name="Larimer J."/>
            <person name="McCowan C."/>
            <person name="Murphy C."/>
            <person name="Neiman D."/>
            <person name="Pearson M."/>
            <person name="Priest M."/>
            <person name="Roberts A."/>
            <person name="Saif S."/>
            <person name="Shea T."/>
            <person name="Sisk P."/>
            <person name="Sykes S."/>
            <person name="Wortman J."/>
            <person name="Nusbaum C."/>
            <person name="Birren B."/>
        </authorList>
    </citation>
    <scope>NUCLEOTIDE SEQUENCE [LARGE SCALE GENOMIC DNA]</scope>
    <source>
        <strain evidence="2">Vietnam Oak-Knoll (FVO)</strain>
    </source>
</reference>
<accession>A0A024V7N5</accession>
<reference evidence="1 2" key="1">
    <citation type="submission" date="2013-02" db="EMBL/GenBank/DDBJ databases">
        <title>The Genome Annotation of Plasmodium falciparum Vietnam Oak-Knoll (FVO).</title>
        <authorList>
            <consortium name="The Broad Institute Genome Sequencing Platform"/>
            <consortium name="The Broad Institute Genome Sequencing Center for Infectious Disease"/>
            <person name="Neafsey D."/>
            <person name="Hoffman S."/>
            <person name="Volkman S."/>
            <person name="Rosenthal P."/>
            <person name="Walker B."/>
            <person name="Young S.K."/>
            <person name="Zeng Q."/>
            <person name="Gargeya S."/>
            <person name="Fitzgerald M."/>
            <person name="Haas B."/>
            <person name="Abouelleil A."/>
            <person name="Allen A.W."/>
            <person name="Alvarado L."/>
            <person name="Arachchi H.M."/>
            <person name="Berlin A.M."/>
            <person name="Chapman S.B."/>
            <person name="Gainer-Dewar J."/>
            <person name="Goldberg J."/>
            <person name="Griggs A."/>
            <person name="Gujja S."/>
            <person name="Hansen M."/>
            <person name="Howarth C."/>
            <person name="Imamovic A."/>
            <person name="Ireland A."/>
            <person name="Larimer J."/>
            <person name="McCowan C."/>
            <person name="Murphy C."/>
            <person name="Pearson M."/>
            <person name="Poon T.W."/>
            <person name="Priest M."/>
            <person name="Roberts A."/>
            <person name="Saif S."/>
            <person name="Shea T."/>
            <person name="Sisk P."/>
            <person name="Sykes S."/>
            <person name="Wortman J."/>
            <person name="Nusbaum C."/>
            <person name="Birren B."/>
        </authorList>
    </citation>
    <scope>NUCLEOTIDE SEQUENCE [LARGE SCALE GENOMIC DNA]</scope>
    <source>
        <strain evidence="2">Vietnam Oak-Knoll (FVO)</strain>
    </source>
</reference>
<name>A0A024V7N5_PLAFA</name>
<dbReference type="OrthoDB" id="376063at2759"/>
<evidence type="ECO:0000313" key="2">
    <source>
        <dbReference type="Proteomes" id="UP000030690"/>
    </source>
</evidence>
<organism evidence="1 2">
    <name type="scientific">Plasmodium falciparum Vietnam Oak-Knoll</name>
    <name type="common">FVO</name>
    <dbReference type="NCBI Taxonomy" id="1036723"/>
    <lineage>
        <taxon>Eukaryota</taxon>
        <taxon>Sar</taxon>
        <taxon>Alveolata</taxon>
        <taxon>Apicomplexa</taxon>
        <taxon>Aconoidasida</taxon>
        <taxon>Haemosporida</taxon>
        <taxon>Plasmodiidae</taxon>
        <taxon>Plasmodium</taxon>
        <taxon>Plasmodium (Laverania)</taxon>
    </lineage>
</organism>
<dbReference type="EMBL" id="KI925078">
    <property type="protein sequence ID" value="ETW18577.1"/>
    <property type="molecule type" value="Genomic_DNA"/>
</dbReference>
<dbReference type="AlphaFoldDB" id="A0A024V7N5"/>
<dbReference type="Proteomes" id="UP000030690">
    <property type="component" value="Unassembled WGS sequence"/>
</dbReference>
<proteinExistence type="predicted"/>
<evidence type="ECO:0000313" key="1">
    <source>
        <dbReference type="EMBL" id="ETW18577.1"/>
    </source>
</evidence>
<sequence>MYIFFNMNVDKLIGDLKDLENDEYGEHIRKESIFHGSEIKNKRDEINNCLNMVSLYNEQISYISNFNIKNEYRKSKIRAEKIQMNVLYDLIFLLKLKKKTSNLCDDNITRDIIHKICDCIQITFHNENDKIEEICDENSLYIYKKHLLKNKFMLLKIIRKIKNNHLYPDIKQLIKDVTRDVFSFNGKIYNGSIGFENIIYLLYKLLKKKYITCPLKSFILSFFLLSIMSRTNNSVDILYILEYFYKNNNFSIIIPDSSFLSPCELSIYDNIILLKNNVRYLINITEESTLKYNCYNIIYMDINKITDNFYNHIYKILLQQEKYHYIFKYKIFHNIHFFNTNLNITKLKLTYKYNNDEKCQYRHNTNEEPKDDKNAYNSSIIKNSNTIHDHIFSSDSSYNSNHNNNIDINKINEKNFLYINKNSKGKLNNIFYQYLIIELDEGK</sequence>
<gene>
    <name evidence="1" type="ORF">PFFVO_02476</name>
</gene>